<comment type="caution">
    <text evidence="6">The sequence shown here is derived from an EMBL/GenBank/DDBJ whole genome shotgun (WGS) entry which is preliminary data.</text>
</comment>
<dbReference type="AlphaFoldDB" id="A0AA40CT69"/>
<accession>A0AA40CT69</accession>
<dbReference type="PANTHER" id="PTHR24198:SF165">
    <property type="entry name" value="ANKYRIN REPEAT-CONTAINING PROTEIN-RELATED"/>
    <property type="match status" value="1"/>
</dbReference>
<dbReference type="PROSITE" id="PS50297">
    <property type="entry name" value="ANK_REP_REGION"/>
    <property type="match status" value="6"/>
</dbReference>
<evidence type="ECO:0000313" key="6">
    <source>
        <dbReference type="EMBL" id="KAK0649777.1"/>
    </source>
</evidence>
<feature type="compositionally biased region" description="Basic residues" evidence="5">
    <location>
        <begin position="713"/>
        <end position="722"/>
    </location>
</feature>
<feature type="region of interest" description="Disordered" evidence="5">
    <location>
        <begin position="692"/>
        <end position="722"/>
    </location>
</feature>
<feature type="repeat" description="ANK" evidence="3">
    <location>
        <begin position="582"/>
        <end position="614"/>
    </location>
</feature>
<dbReference type="Pfam" id="PF12796">
    <property type="entry name" value="Ank_2"/>
    <property type="match status" value="3"/>
</dbReference>
<proteinExistence type="predicted"/>
<name>A0AA40CT69_9PEZI</name>
<feature type="repeat" description="ANK" evidence="3">
    <location>
        <begin position="478"/>
        <end position="510"/>
    </location>
</feature>
<dbReference type="PROSITE" id="PS50088">
    <property type="entry name" value="ANK_REPEAT"/>
    <property type="match status" value="8"/>
</dbReference>
<sequence length="722" mass="78899">MAVEPLSMTTAIITLANTLERVINLMNDIQDAPRKIVEIKTDCNLTQGVLRSIRRQLRATEVVLPTLRIYGSEDEDAGVNLANLLRDNVDQLQLDLNSLLSELKRLDRSGNSESRIYGWISRGVLGFRMSYLTTMQRNIATKRGQLQLVQSSLRMEVESGVTLERRANQDDMAAMLVGISPRSREDRERLMRAVRRENRQEAESLLSDVRADPNFLDDRDGLSPLCLAAMQGDVAMIELLLQHGALVDWCSRDQSSPLMLALLYSHPVVALALIRRGADISHTDAHNSSALHYACHRNFYAVVQVLLRNGADPNLRDCNGRTPLREAVSRDDREIQPQDTSVLQILLEPRRGGVAADPILGTHDHRYNPAHHAARNGFLADLTVLTSPQYSIDSPACSTPDSEGHTPLWFGSYSGHVQIIRYLIDITPSDVNTPSRDPDNPTPLMALLFSKHASPSAIPEGASALLTANADPNARNSHGLTLLHRLASADKTPLITLLLAHGADPRLTDNEGKQPLHLAAAAGHEDAVSLLLESQSQTPTVDINAVDSESHTALMLAAASGHDYIVHLLISRGADWTLRDDQGCDAFYLACAWGHLLVASYLLGRGVDVNGVNVRGNTALHGAVRMGRGEVVRWLLRMGADAEVRSTEPFEGVDVVGTPVEVARGMGGVVGEEMARVIEGWDRGRRRLEGIEAMDKAATAGESGGGGDDGGRSRKRKRVERD</sequence>
<dbReference type="Gene3D" id="1.25.40.20">
    <property type="entry name" value="Ankyrin repeat-containing domain"/>
    <property type="match status" value="3"/>
</dbReference>
<evidence type="ECO:0000256" key="4">
    <source>
        <dbReference type="SAM" id="Coils"/>
    </source>
</evidence>
<gene>
    <name evidence="6" type="ORF">B0T16DRAFT_428378</name>
</gene>
<feature type="repeat" description="ANK" evidence="3">
    <location>
        <begin position="253"/>
        <end position="285"/>
    </location>
</feature>
<dbReference type="Pfam" id="PF13637">
    <property type="entry name" value="Ank_4"/>
    <property type="match status" value="1"/>
</dbReference>
<feature type="repeat" description="ANK" evidence="3">
    <location>
        <begin position="549"/>
        <end position="581"/>
    </location>
</feature>
<dbReference type="PRINTS" id="PR01415">
    <property type="entry name" value="ANKYRIN"/>
</dbReference>
<feature type="coiled-coil region" evidence="4">
    <location>
        <begin position="82"/>
        <end position="109"/>
    </location>
</feature>
<reference evidence="6" key="1">
    <citation type="submission" date="2023-06" db="EMBL/GenBank/DDBJ databases">
        <title>Genome-scale phylogeny and comparative genomics of the fungal order Sordariales.</title>
        <authorList>
            <consortium name="Lawrence Berkeley National Laboratory"/>
            <person name="Hensen N."/>
            <person name="Bonometti L."/>
            <person name="Westerberg I."/>
            <person name="Brannstrom I.O."/>
            <person name="Guillou S."/>
            <person name="Cros-Aarteil S."/>
            <person name="Calhoun S."/>
            <person name="Haridas S."/>
            <person name="Kuo A."/>
            <person name="Mondo S."/>
            <person name="Pangilinan J."/>
            <person name="Riley R."/>
            <person name="Labutti K."/>
            <person name="Andreopoulos B."/>
            <person name="Lipzen A."/>
            <person name="Chen C."/>
            <person name="Yanf M."/>
            <person name="Daum C."/>
            <person name="Ng V."/>
            <person name="Clum A."/>
            <person name="Steindorff A."/>
            <person name="Ohm R."/>
            <person name="Martin F."/>
            <person name="Silar P."/>
            <person name="Natvig D."/>
            <person name="Lalanne C."/>
            <person name="Gautier V."/>
            <person name="Ament-Velasquez S.L."/>
            <person name="Kruys A."/>
            <person name="Hutchinson M.I."/>
            <person name="Powell A.J."/>
            <person name="Barry K."/>
            <person name="Miller A.N."/>
            <person name="Grigoriev I.V."/>
            <person name="Debuchy R."/>
            <person name="Gladieux P."/>
            <person name="Thoren M.H."/>
            <person name="Johannesson H."/>
        </authorList>
    </citation>
    <scope>NUCLEOTIDE SEQUENCE</scope>
    <source>
        <strain evidence="6">SMH2532-1</strain>
    </source>
</reference>
<feature type="repeat" description="ANK" evidence="3">
    <location>
        <begin position="615"/>
        <end position="647"/>
    </location>
</feature>
<evidence type="ECO:0000256" key="1">
    <source>
        <dbReference type="ARBA" id="ARBA00022737"/>
    </source>
</evidence>
<dbReference type="InterPro" id="IPR002110">
    <property type="entry name" value="Ankyrin_rpt"/>
</dbReference>
<dbReference type="EMBL" id="JAULSV010000003">
    <property type="protein sequence ID" value="KAK0649777.1"/>
    <property type="molecule type" value="Genomic_DNA"/>
</dbReference>
<keyword evidence="2 3" id="KW-0040">ANK repeat</keyword>
<feature type="repeat" description="ANK" evidence="3">
    <location>
        <begin position="220"/>
        <end position="252"/>
    </location>
</feature>
<evidence type="ECO:0000256" key="5">
    <source>
        <dbReference type="SAM" id="MobiDB-lite"/>
    </source>
</evidence>
<feature type="repeat" description="ANK" evidence="3">
    <location>
        <begin position="511"/>
        <end position="543"/>
    </location>
</feature>
<dbReference type="SMART" id="SM00248">
    <property type="entry name" value="ANK"/>
    <property type="match status" value="10"/>
</dbReference>
<evidence type="ECO:0000313" key="7">
    <source>
        <dbReference type="Proteomes" id="UP001174936"/>
    </source>
</evidence>
<protein>
    <submittedName>
        <fullName evidence="6">Ankyrin repeat-containing domain protein</fullName>
    </submittedName>
</protein>
<dbReference type="InterPro" id="IPR036770">
    <property type="entry name" value="Ankyrin_rpt-contain_sf"/>
</dbReference>
<dbReference type="Proteomes" id="UP001174936">
    <property type="component" value="Unassembled WGS sequence"/>
</dbReference>
<keyword evidence="1" id="KW-0677">Repeat</keyword>
<dbReference type="PANTHER" id="PTHR24198">
    <property type="entry name" value="ANKYRIN REPEAT AND PROTEIN KINASE DOMAIN-CONTAINING PROTEIN"/>
    <property type="match status" value="1"/>
</dbReference>
<evidence type="ECO:0000256" key="3">
    <source>
        <dbReference type="PROSITE-ProRule" id="PRU00023"/>
    </source>
</evidence>
<feature type="repeat" description="ANK" evidence="3">
    <location>
        <begin position="286"/>
        <end position="318"/>
    </location>
</feature>
<keyword evidence="7" id="KW-1185">Reference proteome</keyword>
<dbReference type="SUPFAM" id="SSF48403">
    <property type="entry name" value="Ankyrin repeat"/>
    <property type="match status" value="2"/>
</dbReference>
<organism evidence="6 7">
    <name type="scientific">Cercophora newfieldiana</name>
    <dbReference type="NCBI Taxonomy" id="92897"/>
    <lineage>
        <taxon>Eukaryota</taxon>
        <taxon>Fungi</taxon>
        <taxon>Dikarya</taxon>
        <taxon>Ascomycota</taxon>
        <taxon>Pezizomycotina</taxon>
        <taxon>Sordariomycetes</taxon>
        <taxon>Sordariomycetidae</taxon>
        <taxon>Sordariales</taxon>
        <taxon>Lasiosphaeriaceae</taxon>
        <taxon>Cercophora</taxon>
    </lineage>
</organism>
<evidence type="ECO:0000256" key="2">
    <source>
        <dbReference type="ARBA" id="ARBA00023043"/>
    </source>
</evidence>
<keyword evidence="4" id="KW-0175">Coiled coil</keyword>